<proteinExistence type="predicted"/>
<organism evidence="3">
    <name type="scientific">uncultured Dysgonomonas sp</name>
    <dbReference type="NCBI Taxonomy" id="206096"/>
    <lineage>
        <taxon>Bacteria</taxon>
        <taxon>Pseudomonadati</taxon>
        <taxon>Bacteroidota</taxon>
        <taxon>Bacteroidia</taxon>
        <taxon>Bacteroidales</taxon>
        <taxon>Dysgonomonadaceae</taxon>
        <taxon>Dysgonomonas</taxon>
        <taxon>environmental samples</taxon>
    </lineage>
</organism>
<protein>
    <recommendedName>
        <fullName evidence="2">Stress-response A/B barrel domain-containing protein</fullName>
    </recommendedName>
</protein>
<dbReference type="PANTHER" id="PTHR33178:SF10">
    <property type="entry name" value="STRESS-RESPONSE A_B BARREL DOMAIN-CONTAINING PROTEIN"/>
    <property type="match status" value="1"/>
</dbReference>
<dbReference type="InterPro" id="IPR044662">
    <property type="entry name" value="HS1/DABB1-like"/>
</dbReference>
<dbReference type="AlphaFoldDB" id="A0A212JQ93"/>
<dbReference type="PROSITE" id="PS51502">
    <property type="entry name" value="S_R_A_B_BARREL"/>
    <property type="match status" value="1"/>
</dbReference>
<sequence>MIIRIIGFLFISSLFSACNGSKPEKEVSENIVVEQSEISAKLKKGNIRHTVMFNLKYDADAPETDKFLQDGQRILSALPMVKNFEVSRQVSSKNEYKFYFSMVFDNQEAYTAYNEHPEHVKFVKERWETEVTNFLEADFIAVE</sequence>
<evidence type="ECO:0000313" key="3">
    <source>
        <dbReference type="EMBL" id="SBW01592.1"/>
    </source>
</evidence>
<reference evidence="3" key="1">
    <citation type="submission" date="2016-04" db="EMBL/GenBank/DDBJ databases">
        <authorList>
            <person name="Evans L.H."/>
            <person name="Alamgir A."/>
            <person name="Owens N."/>
            <person name="Weber N.D."/>
            <person name="Virtaneva K."/>
            <person name="Barbian K."/>
            <person name="Babar A."/>
            <person name="Rosenke K."/>
        </authorList>
    </citation>
    <scope>NUCLEOTIDE SEQUENCE</scope>
    <source>
        <strain evidence="3">86-1</strain>
    </source>
</reference>
<gene>
    <name evidence="3" type="ORF">KL86DYS1_30027</name>
</gene>
<dbReference type="SUPFAM" id="SSF54909">
    <property type="entry name" value="Dimeric alpha+beta barrel"/>
    <property type="match status" value="1"/>
</dbReference>
<dbReference type="SMART" id="SM00886">
    <property type="entry name" value="Dabb"/>
    <property type="match status" value="1"/>
</dbReference>
<evidence type="ECO:0000259" key="2">
    <source>
        <dbReference type="PROSITE" id="PS51502"/>
    </source>
</evidence>
<dbReference type="PROSITE" id="PS51257">
    <property type="entry name" value="PROKAR_LIPOPROTEIN"/>
    <property type="match status" value="1"/>
</dbReference>
<dbReference type="PANTHER" id="PTHR33178">
    <property type="match status" value="1"/>
</dbReference>
<dbReference type="InterPro" id="IPR011008">
    <property type="entry name" value="Dimeric_a/b-barrel"/>
</dbReference>
<name>A0A212JQ93_9BACT</name>
<dbReference type="RefSeq" id="WP_296941705.1">
    <property type="nucleotide sequence ID" value="NZ_LT599032.1"/>
</dbReference>
<dbReference type="Gene3D" id="3.30.70.100">
    <property type="match status" value="1"/>
</dbReference>
<evidence type="ECO:0000256" key="1">
    <source>
        <dbReference type="ARBA" id="ARBA00011738"/>
    </source>
</evidence>
<dbReference type="InterPro" id="IPR013097">
    <property type="entry name" value="Dabb"/>
</dbReference>
<feature type="domain" description="Stress-response A/B barrel" evidence="2">
    <location>
        <begin position="47"/>
        <end position="139"/>
    </location>
</feature>
<dbReference type="Pfam" id="PF07876">
    <property type="entry name" value="Dabb"/>
    <property type="match status" value="1"/>
</dbReference>
<comment type="subunit">
    <text evidence="1">Homodimer.</text>
</comment>
<accession>A0A212JQ93</accession>
<dbReference type="EMBL" id="FLUM01000003">
    <property type="protein sequence ID" value="SBW01592.1"/>
    <property type="molecule type" value="Genomic_DNA"/>
</dbReference>